<evidence type="ECO:0000313" key="2">
    <source>
        <dbReference type="Proteomes" id="UP000002059"/>
    </source>
</evidence>
<dbReference type="VEuPathDB" id="FungiDB:PAAG_01362"/>
<proteinExistence type="predicted"/>
<sequence length="139" mass="15694">MSSLKMGQSYRMEINTGSNTSRLQATQLPPDTKYTGAVVSRRELTGTHRTIVEFPAFDEWMDTHHSFLCQSSTSPETRRRESYGHVDAARCSMLVLAGLDQERALQGWIGILEAGREERLTCNSYSILLTMTICGCRWV</sequence>
<organism evidence="1 2">
    <name type="scientific">Paracoccidioides lutzii (strain ATCC MYA-826 / Pb01)</name>
    <name type="common">Paracoccidioides brasiliensis</name>
    <dbReference type="NCBI Taxonomy" id="502779"/>
    <lineage>
        <taxon>Eukaryota</taxon>
        <taxon>Fungi</taxon>
        <taxon>Dikarya</taxon>
        <taxon>Ascomycota</taxon>
        <taxon>Pezizomycotina</taxon>
        <taxon>Eurotiomycetes</taxon>
        <taxon>Eurotiomycetidae</taxon>
        <taxon>Onygenales</taxon>
        <taxon>Ajellomycetaceae</taxon>
        <taxon>Paracoccidioides</taxon>
    </lineage>
</organism>
<dbReference type="GeneID" id="9099641"/>
<dbReference type="EMBL" id="KN293994">
    <property type="protein sequence ID" value="EEH38900.2"/>
    <property type="molecule type" value="Genomic_DNA"/>
</dbReference>
<dbReference type="KEGG" id="pbl:PAAG_01362"/>
<dbReference type="AlphaFoldDB" id="C1GS67"/>
<keyword evidence="2" id="KW-1185">Reference proteome</keyword>
<evidence type="ECO:0000313" key="1">
    <source>
        <dbReference type="EMBL" id="EEH38900.2"/>
    </source>
</evidence>
<protein>
    <submittedName>
        <fullName evidence="1">Uncharacterized protein</fullName>
    </submittedName>
</protein>
<dbReference type="HOGENOM" id="CLU_1845694_0_0_1"/>
<reference evidence="1 2" key="1">
    <citation type="journal article" date="2011" name="PLoS Genet.">
        <title>Comparative genomic analysis of human fungal pathogens causing paracoccidioidomycosis.</title>
        <authorList>
            <person name="Desjardins C.A."/>
            <person name="Champion M.D."/>
            <person name="Holder J.W."/>
            <person name="Muszewska A."/>
            <person name="Goldberg J."/>
            <person name="Bailao A.M."/>
            <person name="Brigido M.M."/>
            <person name="Ferreira M.E."/>
            <person name="Garcia A.M."/>
            <person name="Grynberg M."/>
            <person name="Gujja S."/>
            <person name="Heiman D.I."/>
            <person name="Henn M.R."/>
            <person name="Kodira C.D."/>
            <person name="Leon-Narvaez H."/>
            <person name="Longo L.V."/>
            <person name="Ma L.J."/>
            <person name="Malavazi I."/>
            <person name="Matsuo A.L."/>
            <person name="Morais F.V."/>
            <person name="Pereira M."/>
            <person name="Rodriguez-Brito S."/>
            <person name="Sakthikumar S."/>
            <person name="Salem-Izacc S.M."/>
            <person name="Sykes S.M."/>
            <person name="Teixeira M.M."/>
            <person name="Vallejo M.C."/>
            <person name="Walter M.E."/>
            <person name="Yandava C."/>
            <person name="Young S."/>
            <person name="Zeng Q."/>
            <person name="Zucker J."/>
            <person name="Felipe M.S."/>
            <person name="Goldman G.H."/>
            <person name="Haas B.J."/>
            <person name="McEwen J.G."/>
            <person name="Nino-Vega G."/>
            <person name="Puccia R."/>
            <person name="San-Blas G."/>
            <person name="Soares C.M."/>
            <person name="Birren B.W."/>
            <person name="Cuomo C.A."/>
        </authorList>
    </citation>
    <scope>NUCLEOTIDE SEQUENCE [LARGE SCALE GENOMIC DNA]</scope>
    <source>
        <strain evidence="2">ATCC MYA-826 / Pb01</strain>
    </source>
</reference>
<dbReference type="Proteomes" id="UP000002059">
    <property type="component" value="Partially assembled WGS sequence"/>
</dbReference>
<accession>C1GS67</accession>
<name>C1GS67_PARBA</name>
<dbReference type="RefSeq" id="XP_002796354.2">
    <property type="nucleotide sequence ID" value="XM_002796308.2"/>
</dbReference>
<gene>
    <name evidence="1" type="ORF">PAAG_01362</name>
</gene>